<name>A0A516PY06_9ACTN</name>
<protein>
    <recommendedName>
        <fullName evidence="3">Non-homologous end joining protein Ku</fullName>
    </recommendedName>
</protein>
<accession>A0A516PY06</accession>
<dbReference type="HAMAP" id="MF_01875">
    <property type="entry name" value="Prokaryotic_Ku"/>
    <property type="match status" value="1"/>
</dbReference>
<dbReference type="GO" id="GO:0006353">
    <property type="term" value="P:DNA-templated transcription termination"/>
    <property type="evidence" value="ECO:0007669"/>
    <property type="project" value="InterPro"/>
</dbReference>
<dbReference type="InterPro" id="IPR006164">
    <property type="entry name" value="DNA_bd_Ku70/Ku80"/>
</dbReference>
<organism evidence="7 8">
    <name type="scientific">Microlunatus elymi</name>
    <dbReference type="NCBI Taxonomy" id="2596828"/>
    <lineage>
        <taxon>Bacteria</taxon>
        <taxon>Bacillati</taxon>
        <taxon>Actinomycetota</taxon>
        <taxon>Actinomycetes</taxon>
        <taxon>Propionibacteriales</taxon>
        <taxon>Propionibacteriaceae</taxon>
        <taxon>Microlunatus</taxon>
    </lineage>
</organism>
<sequence>MPRAIWTGTLSFGLVSIPVGLYPATQEHEVRFHQFEKGTTSRIRYRRVNAETGEEVDYSDIVKGAELPDGEYVTLTDKELEEVEPKRTKAIEINDFVDLAAVDPVHYQKSYYLAPRGEGAGKPYALLAAAIDKSGRAGVASFVLRNKEHLAVIRPYQGILMLETMFFADEVRSVKSVIDNPPDAKSLSKRDLDMAADLIGSMTSDWEPEKYRDRYTERVNELVAAKSKDEKFETGEEEPEAKVVDLTAALKASVERARKSGGSAKSGKSGGKGESSKSEPELADLSKSDLYDLAKSLDIGGRSGMNRKDLEQAIRDAQSTQAAS</sequence>
<keyword evidence="3" id="KW-0234">DNA repair</keyword>
<evidence type="ECO:0000256" key="3">
    <source>
        <dbReference type="HAMAP-Rule" id="MF_01875"/>
    </source>
</evidence>
<dbReference type="PIRSF" id="PIRSF006493">
    <property type="entry name" value="Prok_Ku"/>
    <property type="match status" value="1"/>
</dbReference>
<dbReference type="InterPro" id="IPR009187">
    <property type="entry name" value="Prok_Ku"/>
</dbReference>
<dbReference type="PANTHER" id="PTHR41251">
    <property type="entry name" value="NON-HOMOLOGOUS END JOINING PROTEIN KU"/>
    <property type="match status" value="1"/>
</dbReference>
<keyword evidence="1 3" id="KW-0238">DNA-binding</keyword>
<dbReference type="Pfam" id="PF02735">
    <property type="entry name" value="Ku"/>
    <property type="match status" value="1"/>
</dbReference>
<reference evidence="7 8" key="1">
    <citation type="submission" date="2019-07" db="EMBL/GenBank/DDBJ databases">
        <title>Microlunatus dokdonensis sp. nov. isolated from the rhizospheric soil of the wild plant Elymus tsukushiensis.</title>
        <authorList>
            <person name="Ghim S.-Y."/>
            <person name="Hwang Y.-J."/>
            <person name="Son J.-S."/>
            <person name="Shin J.-H."/>
        </authorList>
    </citation>
    <scope>NUCLEOTIDE SEQUENCE [LARGE SCALE GENOMIC DNA]</scope>
    <source>
        <strain evidence="7 8">KUDC0627</strain>
    </source>
</reference>
<keyword evidence="2 3" id="KW-0233">DNA recombination</keyword>
<feature type="domain" description="Rho termination factor-like N-terminal" evidence="6">
    <location>
        <begin position="281"/>
        <end position="323"/>
    </location>
</feature>
<dbReference type="SMART" id="SM00959">
    <property type="entry name" value="Rho_N"/>
    <property type="match status" value="1"/>
</dbReference>
<evidence type="ECO:0000259" key="6">
    <source>
        <dbReference type="SMART" id="SM00959"/>
    </source>
</evidence>
<keyword evidence="8" id="KW-1185">Reference proteome</keyword>
<dbReference type="OrthoDB" id="9795084at2"/>
<dbReference type="NCBIfam" id="TIGR02772">
    <property type="entry name" value="Ku_bact"/>
    <property type="match status" value="1"/>
</dbReference>
<comment type="subunit">
    <text evidence="3">Homodimer. Interacts with LigD.</text>
</comment>
<dbReference type="EMBL" id="CP041692">
    <property type="protein sequence ID" value="QDP96046.1"/>
    <property type="molecule type" value="Genomic_DNA"/>
</dbReference>
<dbReference type="SMART" id="SM00559">
    <property type="entry name" value="Ku78"/>
    <property type="match status" value="1"/>
</dbReference>
<evidence type="ECO:0000256" key="1">
    <source>
        <dbReference type="ARBA" id="ARBA00023125"/>
    </source>
</evidence>
<dbReference type="RefSeq" id="WP_143986012.1">
    <property type="nucleotide sequence ID" value="NZ_CP041692.1"/>
</dbReference>
<gene>
    <name evidence="3" type="primary">ku</name>
    <name evidence="7" type="ORF">FOE78_09175</name>
</gene>
<dbReference type="KEGG" id="mik:FOE78_09175"/>
<dbReference type="Gene3D" id="2.40.290.10">
    <property type="match status" value="1"/>
</dbReference>
<dbReference type="AlphaFoldDB" id="A0A516PY06"/>
<evidence type="ECO:0000313" key="8">
    <source>
        <dbReference type="Proteomes" id="UP000319263"/>
    </source>
</evidence>
<dbReference type="GO" id="GO:0003690">
    <property type="term" value="F:double-stranded DNA binding"/>
    <property type="evidence" value="ECO:0007669"/>
    <property type="project" value="UniProtKB-UniRule"/>
</dbReference>
<dbReference type="GO" id="GO:0006310">
    <property type="term" value="P:DNA recombination"/>
    <property type="evidence" value="ECO:0007669"/>
    <property type="project" value="UniProtKB-KW"/>
</dbReference>
<dbReference type="InterPro" id="IPR011112">
    <property type="entry name" value="Rho-like_N"/>
</dbReference>
<dbReference type="FunFam" id="2.40.290.10:FF:000004">
    <property type="entry name" value="Non-homologous end joining protein Ku"/>
    <property type="match status" value="1"/>
</dbReference>
<feature type="compositionally biased region" description="Basic and acidic residues" evidence="4">
    <location>
        <begin position="274"/>
        <end position="292"/>
    </location>
</feature>
<comment type="function">
    <text evidence="3">With LigD forms a non-homologous end joining (NHEJ) DNA repair enzyme, which repairs dsDNA breaks with reduced fidelity. Binds linear dsDNA with 5'- and 3'- overhangs but not closed circular dsDNA nor ssDNA. Recruits and stimulates the ligase activity of LigD.</text>
</comment>
<feature type="domain" description="Ku" evidence="5">
    <location>
        <begin position="53"/>
        <end position="182"/>
    </location>
</feature>
<dbReference type="Proteomes" id="UP000319263">
    <property type="component" value="Chromosome"/>
</dbReference>
<evidence type="ECO:0000313" key="7">
    <source>
        <dbReference type="EMBL" id="QDP96046.1"/>
    </source>
</evidence>
<evidence type="ECO:0000259" key="5">
    <source>
        <dbReference type="SMART" id="SM00559"/>
    </source>
</evidence>
<dbReference type="PANTHER" id="PTHR41251:SF1">
    <property type="entry name" value="NON-HOMOLOGOUS END JOINING PROTEIN KU"/>
    <property type="match status" value="1"/>
</dbReference>
<dbReference type="GO" id="GO:0006303">
    <property type="term" value="P:double-strand break repair via nonhomologous end joining"/>
    <property type="evidence" value="ECO:0007669"/>
    <property type="project" value="UniProtKB-UniRule"/>
</dbReference>
<evidence type="ECO:0000256" key="2">
    <source>
        <dbReference type="ARBA" id="ARBA00023172"/>
    </source>
</evidence>
<dbReference type="SUPFAM" id="SSF100939">
    <property type="entry name" value="SPOC domain-like"/>
    <property type="match status" value="1"/>
</dbReference>
<keyword evidence="3" id="KW-0227">DNA damage</keyword>
<dbReference type="CDD" id="cd00789">
    <property type="entry name" value="KU_like"/>
    <property type="match status" value="1"/>
</dbReference>
<evidence type="ECO:0000256" key="4">
    <source>
        <dbReference type="SAM" id="MobiDB-lite"/>
    </source>
</evidence>
<comment type="similarity">
    <text evidence="3">Belongs to the prokaryotic Ku family.</text>
</comment>
<dbReference type="InterPro" id="IPR016194">
    <property type="entry name" value="SPOC-like_C_dom_sf"/>
</dbReference>
<feature type="region of interest" description="Disordered" evidence="4">
    <location>
        <begin position="255"/>
        <end position="324"/>
    </location>
</feature>
<proteinExistence type="inferred from homology"/>